<sequence length="424" mass="46326">MAVAKPAACIVFFAAAVSILASIPSNAHAQEGYPTNSAEVDAAVARLGDTTRQADDFEKQGRFAEAEPFWRDALAQRKWLLGERSPLVAAGMDRLARNLEAQGSFKQAEPLRRTALDLYEMDTDSAKDRPRAHSSLGYNLTMQGNVSEGAAESYKALEMLRAAGKAEEVDAAKALSVVGLTLDKQGLYAQAEPFYRRALAIRRKALGEDDLDTATSYNNLAAALSGQRRYDEAHMMFIKSMDIRRANGTVPGLVAESALNMALNLDNQKQYVRAERLYRLAIDTWTTLYGAEHVVTASGYNGLGMNFFRQGKLTQAAEQYQHALLLREAALGRFHPDTAESYGNLGITEIGLGHKEKGRALLTIALEINERLLGPSHPDTQQVRSMLGVQEAGAVPSPTIPAKQELSPMDISGLPVRDVARHRR</sequence>
<dbReference type="SUPFAM" id="SSF48452">
    <property type="entry name" value="TPR-like"/>
    <property type="match status" value="3"/>
</dbReference>
<feature type="repeat" description="TPR" evidence="3">
    <location>
        <begin position="297"/>
        <end position="330"/>
    </location>
</feature>
<dbReference type="AlphaFoldDB" id="A0A0J7XYK6"/>
<dbReference type="PANTHER" id="PTHR45641:SF19">
    <property type="entry name" value="NEPHROCYSTIN-3"/>
    <property type="match status" value="1"/>
</dbReference>
<dbReference type="InterPro" id="IPR019734">
    <property type="entry name" value="TPR_rpt"/>
</dbReference>
<dbReference type="Pfam" id="PF13374">
    <property type="entry name" value="TPR_10"/>
    <property type="match status" value="1"/>
</dbReference>
<keyword evidence="4" id="KW-0732">Signal</keyword>
<keyword evidence="6" id="KW-1185">Reference proteome</keyword>
<reference evidence="5 6" key="1">
    <citation type="journal article" date="2015" name="G3 (Bethesda)">
        <title>Insights into Ongoing Evolution of the Hexachlorocyclohexane Catabolic Pathway from Comparative Genomics of Ten Sphingomonadaceae Strains.</title>
        <authorList>
            <person name="Pearce S.L."/>
            <person name="Oakeshott J.G."/>
            <person name="Pandey G."/>
        </authorList>
    </citation>
    <scope>NUCLEOTIDE SEQUENCE [LARGE SCALE GENOMIC DNA]</scope>
    <source>
        <strain evidence="5 6">LL02</strain>
    </source>
</reference>
<evidence type="ECO:0000313" key="6">
    <source>
        <dbReference type="Proteomes" id="UP000052268"/>
    </source>
</evidence>
<protein>
    <submittedName>
        <fullName evidence="5">Uncharacterized protein</fullName>
    </submittedName>
</protein>
<dbReference type="EMBL" id="JACU01000004">
    <property type="protein sequence ID" value="KMS56619.1"/>
    <property type="molecule type" value="Genomic_DNA"/>
</dbReference>
<keyword evidence="2 3" id="KW-0802">TPR repeat</keyword>
<dbReference type="PANTHER" id="PTHR45641">
    <property type="entry name" value="TETRATRICOPEPTIDE REPEAT PROTEIN (AFU_ORTHOLOGUE AFUA_6G03870)"/>
    <property type="match status" value="1"/>
</dbReference>
<feature type="chain" id="PRO_5005292042" evidence="4">
    <location>
        <begin position="30"/>
        <end position="424"/>
    </location>
</feature>
<evidence type="ECO:0000313" key="5">
    <source>
        <dbReference type="EMBL" id="KMS56619.1"/>
    </source>
</evidence>
<dbReference type="Gene3D" id="1.25.40.10">
    <property type="entry name" value="Tetratricopeptide repeat domain"/>
    <property type="match status" value="3"/>
</dbReference>
<organism evidence="5 6">
    <name type="scientific">Novosphingobium barchaimii LL02</name>
    <dbReference type="NCBI Taxonomy" id="1114963"/>
    <lineage>
        <taxon>Bacteria</taxon>
        <taxon>Pseudomonadati</taxon>
        <taxon>Pseudomonadota</taxon>
        <taxon>Alphaproteobacteria</taxon>
        <taxon>Sphingomonadales</taxon>
        <taxon>Sphingomonadaceae</taxon>
        <taxon>Novosphingobium</taxon>
    </lineage>
</organism>
<comment type="caution">
    <text evidence="5">The sequence shown here is derived from an EMBL/GenBank/DDBJ whole genome shotgun (WGS) entry which is preliminary data.</text>
</comment>
<evidence type="ECO:0000256" key="3">
    <source>
        <dbReference type="PROSITE-ProRule" id="PRU00339"/>
    </source>
</evidence>
<evidence type="ECO:0000256" key="4">
    <source>
        <dbReference type="SAM" id="SignalP"/>
    </source>
</evidence>
<accession>A0A0J7XYK6</accession>
<keyword evidence="1" id="KW-0677">Repeat</keyword>
<dbReference type="RefSeq" id="WP_059150958.1">
    <property type="nucleotide sequence ID" value="NZ_KQ130453.1"/>
</dbReference>
<dbReference type="Proteomes" id="UP000052268">
    <property type="component" value="Unassembled WGS sequence"/>
</dbReference>
<dbReference type="InterPro" id="IPR011990">
    <property type="entry name" value="TPR-like_helical_dom_sf"/>
</dbReference>
<dbReference type="OrthoDB" id="9787760at2"/>
<gene>
    <name evidence="5" type="ORF">V474_13995</name>
</gene>
<dbReference type="PATRIC" id="fig|1114963.3.peg.1610"/>
<evidence type="ECO:0000256" key="2">
    <source>
        <dbReference type="ARBA" id="ARBA00022803"/>
    </source>
</evidence>
<evidence type="ECO:0000256" key="1">
    <source>
        <dbReference type="ARBA" id="ARBA00022737"/>
    </source>
</evidence>
<proteinExistence type="predicted"/>
<name>A0A0J7XYK6_9SPHN</name>
<dbReference type="PROSITE" id="PS50005">
    <property type="entry name" value="TPR"/>
    <property type="match status" value="1"/>
</dbReference>
<feature type="signal peptide" evidence="4">
    <location>
        <begin position="1"/>
        <end position="29"/>
    </location>
</feature>
<dbReference type="Pfam" id="PF13424">
    <property type="entry name" value="TPR_12"/>
    <property type="match status" value="3"/>
</dbReference>
<dbReference type="SMART" id="SM00028">
    <property type="entry name" value="TPR"/>
    <property type="match status" value="6"/>
</dbReference>